<feature type="DNA-binding region" description="HMG box" evidence="5">
    <location>
        <begin position="66"/>
        <end position="124"/>
    </location>
</feature>
<evidence type="ECO:0000256" key="3">
    <source>
        <dbReference type="ARBA" id="ARBA00022833"/>
    </source>
</evidence>
<dbReference type="AlphaFoldDB" id="A0AAD7XJV5"/>
<evidence type="ECO:0000256" key="5">
    <source>
        <dbReference type="PROSITE-ProRule" id="PRU00267"/>
    </source>
</evidence>
<evidence type="ECO:0000256" key="1">
    <source>
        <dbReference type="ARBA" id="ARBA00022723"/>
    </source>
</evidence>
<dbReference type="Pfam" id="PF05721">
    <property type="entry name" value="PhyH"/>
    <property type="match status" value="1"/>
</dbReference>
<dbReference type="SUPFAM" id="SSF57903">
    <property type="entry name" value="FYVE/PHD zinc finger"/>
    <property type="match status" value="2"/>
</dbReference>
<proteinExistence type="predicted"/>
<dbReference type="PROSITE" id="PS50016">
    <property type="entry name" value="ZF_PHD_2"/>
    <property type="match status" value="2"/>
</dbReference>
<dbReference type="SUPFAM" id="SSF47095">
    <property type="entry name" value="HMG-box"/>
    <property type="match status" value="1"/>
</dbReference>
<reference evidence="9" key="1">
    <citation type="submission" date="2023-01" db="EMBL/GenBank/DDBJ databases">
        <title>Metagenome sequencing of chrysophaentin producing Chrysophaeum taylorii.</title>
        <authorList>
            <person name="Davison J."/>
            <person name="Bewley C."/>
        </authorList>
    </citation>
    <scope>NUCLEOTIDE SEQUENCE</scope>
    <source>
        <strain evidence="9">NIES-1699</strain>
    </source>
</reference>
<evidence type="ECO:0000313" key="9">
    <source>
        <dbReference type="EMBL" id="KAJ8605172.1"/>
    </source>
</evidence>
<evidence type="ECO:0000256" key="2">
    <source>
        <dbReference type="ARBA" id="ARBA00022771"/>
    </source>
</evidence>
<dbReference type="InterPro" id="IPR008775">
    <property type="entry name" value="Phytyl_CoA_dOase-like"/>
</dbReference>
<dbReference type="GO" id="GO:0003677">
    <property type="term" value="F:DNA binding"/>
    <property type="evidence" value="ECO:0007669"/>
    <property type="project" value="UniProtKB-UniRule"/>
</dbReference>
<organism evidence="9 10">
    <name type="scientific">Chrysophaeum taylorii</name>
    <dbReference type="NCBI Taxonomy" id="2483200"/>
    <lineage>
        <taxon>Eukaryota</taxon>
        <taxon>Sar</taxon>
        <taxon>Stramenopiles</taxon>
        <taxon>Ochrophyta</taxon>
        <taxon>Pelagophyceae</taxon>
        <taxon>Pelagomonadales</taxon>
        <taxon>Pelagomonadaceae</taxon>
        <taxon>Chrysophaeum</taxon>
    </lineage>
</organism>
<dbReference type="InterPro" id="IPR011011">
    <property type="entry name" value="Znf_FYVE_PHD"/>
</dbReference>
<dbReference type="InterPro" id="IPR036910">
    <property type="entry name" value="HMG_box_dom_sf"/>
</dbReference>
<name>A0AAD7XJV5_9STRA</name>
<evidence type="ECO:0000313" key="10">
    <source>
        <dbReference type="Proteomes" id="UP001230188"/>
    </source>
</evidence>
<dbReference type="InterPro" id="IPR001841">
    <property type="entry name" value="Znf_RING"/>
</dbReference>
<dbReference type="CDD" id="cd00084">
    <property type="entry name" value="HMG-box_SF"/>
    <property type="match status" value="1"/>
</dbReference>
<feature type="domain" description="HMG box" evidence="8">
    <location>
        <begin position="66"/>
        <end position="124"/>
    </location>
</feature>
<dbReference type="InterPro" id="IPR001965">
    <property type="entry name" value="Znf_PHD"/>
</dbReference>
<dbReference type="SUPFAM" id="SSF51197">
    <property type="entry name" value="Clavaminate synthase-like"/>
    <property type="match status" value="1"/>
</dbReference>
<gene>
    <name evidence="9" type="ORF">CTAYLR_000372</name>
</gene>
<evidence type="ECO:0000259" key="8">
    <source>
        <dbReference type="PROSITE" id="PS50118"/>
    </source>
</evidence>
<keyword evidence="10" id="KW-1185">Reference proteome</keyword>
<sequence length="662" mass="73619">MEQVVASPALASPKRVRKATVRFEFEEPLGGKKKRRRRVSSSSSSSSSKKKKTKAAATSKKNKKTEKKPKSAYMLFVDARLKKGVEKSVIRAEWKALDAAGRAPFAIRSSKQKRRFEEAGTKKRRRRQEKAPVVVVAKKIPTDGSFWCVGGYAPCEVEWKFAARTLDRNRRVSRIDYCDDHCSVCHEGGTLLLCSSCPRAFHRKCLAEHAAEDRTGDLGGRNFAKKRRKSAHAPDPRALVAAPTAAANDDWHCPVCEQSHTDSCVACGEAGDAETRLVPCASCPRAVHFRCGDGLDLVEEGQIAWRCAGCREKPPEEEQGDQDEDVLSKIVALCGKLPRRHFASVWGSRVARARDLERLVDAKGSDAATRSRAALESLHSVEAVCSRLHFAAAPISARRFDRRSIPATDWDCDDGDPARRRAQFAIDGLCVIPGALDAQVVDEARRAATEYYEDALHTVAQLNLEDHLQHGGFATFKSRDRGRFDLVVPGLDRLFDDPPWLPLVKHLVSDDSARLCHVGVIVALPDSAQQKWHSDGDHLHDALHLPPHALNVFVPLVDVDANNGATEFAPGSHLDWATDRKLVLDAKAGDAIIFDWRLKHRGLENRLTSPRPLLYLTYALPWFVDRYNFSSDRYDELPPLIPRTSRADRANLRSNRLLPADA</sequence>
<dbReference type="SMART" id="SM00184">
    <property type="entry name" value="RING"/>
    <property type="match status" value="2"/>
</dbReference>
<evidence type="ECO:0000256" key="6">
    <source>
        <dbReference type="SAM" id="MobiDB-lite"/>
    </source>
</evidence>
<keyword evidence="2 4" id="KW-0863">Zinc-finger</keyword>
<dbReference type="InterPro" id="IPR051961">
    <property type="entry name" value="Fungal_Metabolite_Diox"/>
</dbReference>
<protein>
    <recommendedName>
        <fullName evidence="11">PHD-type domain-containing protein</fullName>
    </recommendedName>
</protein>
<comment type="caution">
    <text evidence="9">The sequence shown here is derived from an EMBL/GenBank/DDBJ whole genome shotgun (WGS) entry which is preliminary data.</text>
</comment>
<keyword evidence="1" id="KW-0479">Metal-binding</keyword>
<dbReference type="Gene3D" id="3.30.40.10">
    <property type="entry name" value="Zinc/RING finger domain, C3HC4 (zinc finger)"/>
    <property type="match status" value="2"/>
</dbReference>
<dbReference type="PANTHER" id="PTHR37563:SF2">
    <property type="entry name" value="PHYTANOYL-COA DIOXYGENASE FAMILY PROTEIN (AFU_ORTHOLOGUE AFUA_2G03330)"/>
    <property type="match status" value="1"/>
</dbReference>
<dbReference type="PROSITE" id="PS50118">
    <property type="entry name" value="HMG_BOX_2"/>
    <property type="match status" value="1"/>
</dbReference>
<evidence type="ECO:0008006" key="11">
    <source>
        <dbReference type="Google" id="ProtNLM"/>
    </source>
</evidence>
<feature type="region of interest" description="Disordered" evidence="6">
    <location>
        <begin position="25"/>
        <end position="69"/>
    </location>
</feature>
<dbReference type="CDD" id="cd15489">
    <property type="entry name" value="PHD_SF"/>
    <property type="match status" value="1"/>
</dbReference>
<dbReference type="EMBL" id="JAQMWT010000317">
    <property type="protein sequence ID" value="KAJ8605172.1"/>
    <property type="molecule type" value="Genomic_DNA"/>
</dbReference>
<evidence type="ECO:0000256" key="4">
    <source>
        <dbReference type="PROSITE-ProRule" id="PRU00146"/>
    </source>
</evidence>
<dbReference type="InterPro" id="IPR009071">
    <property type="entry name" value="HMG_box_dom"/>
</dbReference>
<dbReference type="PANTHER" id="PTHR37563">
    <property type="entry name" value="PHYTANOYL-COA DIOXYGENASE FAMILY PROTEIN (AFU_ORTHOLOGUE AFUA_2G03330)"/>
    <property type="match status" value="1"/>
</dbReference>
<feature type="domain" description="PHD-type" evidence="7">
    <location>
        <begin position="261"/>
        <end position="313"/>
    </location>
</feature>
<dbReference type="PROSITE" id="PS01359">
    <property type="entry name" value="ZF_PHD_1"/>
    <property type="match status" value="1"/>
</dbReference>
<dbReference type="InterPro" id="IPR013083">
    <property type="entry name" value="Znf_RING/FYVE/PHD"/>
</dbReference>
<keyword evidence="5" id="KW-0539">Nucleus</keyword>
<dbReference type="Gene3D" id="2.60.120.620">
    <property type="entry name" value="q2cbj1_9rhob like domain"/>
    <property type="match status" value="1"/>
</dbReference>
<evidence type="ECO:0000259" key="7">
    <source>
        <dbReference type="PROSITE" id="PS50016"/>
    </source>
</evidence>
<feature type="domain" description="PHD-type" evidence="7">
    <location>
        <begin position="179"/>
        <end position="259"/>
    </location>
</feature>
<dbReference type="GO" id="GO:0005634">
    <property type="term" value="C:nucleus"/>
    <property type="evidence" value="ECO:0007669"/>
    <property type="project" value="UniProtKB-UniRule"/>
</dbReference>
<dbReference type="SMART" id="SM00249">
    <property type="entry name" value="PHD"/>
    <property type="match status" value="2"/>
</dbReference>
<dbReference type="InterPro" id="IPR019787">
    <property type="entry name" value="Znf_PHD-finger"/>
</dbReference>
<feature type="region of interest" description="Disordered" evidence="6">
    <location>
        <begin position="218"/>
        <end position="237"/>
    </location>
</feature>
<dbReference type="GO" id="GO:0008270">
    <property type="term" value="F:zinc ion binding"/>
    <property type="evidence" value="ECO:0007669"/>
    <property type="project" value="UniProtKB-KW"/>
</dbReference>
<keyword evidence="3" id="KW-0862">Zinc</keyword>
<feature type="compositionally biased region" description="Basic residues" evidence="6">
    <location>
        <begin position="48"/>
        <end position="67"/>
    </location>
</feature>
<accession>A0AAD7XJV5</accession>
<dbReference type="InterPro" id="IPR019786">
    <property type="entry name" value="Zinc_finger_PHD-type_CS"/>
</dbReference>
<dbReference type="Proteomes" id="UP001230188">
    <property type="component" value="Unassembled WGS sequence"/>
</dbReference>
<keyword evidence="5" id="KW-0238">DNA-binding</keyword>